<evidence type="ECO:0000256" key="3">
    <source>
        <dbReference type="ARBA" id="ARBA00022692"/>
    </source>
</evidence>
<comment type="caution">
    <text evidence="8">The sequence shown here is derived from an EMBL/GenBank/DDBJ whole genome shotgun (WGS) entry which is preliminary data.</text>
</comment>
<reference evidence="8 9" key="1">
    <citation type="submission" date="2019-05" db="EMBL/GenBank/DDBJ databases">
        <title>Another draft genome of Portunus trituberculatus and its Hox gene families provides insights of decapod evolution.</title>
        <authorList>
            <person name="Jeong J.-H."/>
            <person name="Song I."/>
            <person name="Kim S."/>
            <person name="Choi T."/>
            <person name="Kim D."/>
            <person name="Ryu S."/>
            <person name="Kim W."/>
        </authorList>
    </citation>
    <scope>NUCLEOTIDE SEQUENCE [LARGE SCALE GENOMIC DNA]</scope>
    <source>
        <tissue evidence="8">Muscle</tissue>
    </source>
</reference>
<evidence type="ECO:0000313" key="9">
    <source>
        <dbReference type="Proteomes" id="UP000324222"/>
    </source>
</evidence>
<name>A0A5B7DRC4_PORTR</name>
<dbReference type="GO" id="GO:0016020">
    <property type="term" value="C:membrane"/>
    <property type="evidence" value="ECO:0007669"/>
    <property type="project" value="UniProtKB-SubCell"/>
</dbReference>
<dbReference type="Proteomes" id="UP000324222">
    <property type="component" value="Unassembled WGS sequence"/>
</dbReference>
<proteinExistence type="inferred from homology"/>
<protein>
    <submittedName>
        <fullName evidence="8">Protein croquemort</fullName>
    </submittedName>
</protein>
<dbReference type="PANTHER" id="PTHR11923:SF93">
    <property type="entry name" value="GH07959P-RELATED"/>
    <property type="match status" value="1"/>
</dbReference>
<evidence type="ECO:0000256" key="6">
    <source>
        <dbReference type="ARBA" id="ARBA00023180"/>
    </source>
</evidence>
<organism evidence="8 9">
    <name type="scientific">Portunus trituberculatus</name>
    <name type="common">Swimming crab</name>
    <name type="synonym">Neptunus trituberculatus</name>
    <dbReference type="NCBI Taxonomy" id="210409"/>
    <lineage>
        <taxon>Eukaryota</taxon>
        <taxon>Metazoa</taxon>
        <taxon>Ecdysozoa</taxon>
        <taxon>Arthropoda</taxon>
        <taxon>Crustacea</taxon>
        <taxon>Multicrustacea</taxon>
        <taxon>Malacostraca</taxon>
        <taxon>Eumalacostraca</taxon>
        <taxon>Eucarida</taxon>
        <taxon>Decapoda</taxon>
        <taxon>Pleocyemata</taxon>
        <taxon>Brachyura</taxon>
        <taxon>Eubrachyura</taxon>
        <taxon>Portunoidea</taxon>
        <taxon>Portunidae</taxon>
        <taxon>Portuninae</taxon>
        <taxon>Portunus</taxon>
    </lineage>
</organism>
<evidence type="ECO:0000256" key="1">
    <source>
        <dbReference type="ARBA" id="ARBA00004370"/>
    </source>
</evidence>
<keyword evidence="3 7" id="KW-0812">Transmembrane</keyword>
<comment type="similarity">
    <text evidence="2">Belongs to the CD36 family.</text>
</comment>
<evidence type="ECO:0000256" key="7">
    <source>
        <dbReference type="SAM" id="Phobius"/>
    </source>
</evidence>
<feature type="transmembrane region" description="Helical" evidence="7">
    <location>
        <begin position="71"/>
        <end position="92"/>
    </location>
</feature>
<evidence type="ECO:0000256" key="2">
    <source>
        <dbReference type="ARBA" id="ARBA00010532"/>
    </source>
</evidence>
<keyword evidence="5 7" id="KW-0472">Membrane</keyword>
<dbReference type="InterPro" id="IPR002159">
    <property type="entry name" value="CD36_fam"/>
</dbReference>
<dbReference type="GO" id="GO:0005044">
    <property type="term" value="F:scavenger receptor activity"/>
    <property type="evidence" value="ECO:0007669"/>
    <property type="project" value="TreeGrafter"/>
</dbReference>
<keyword evidence="6" id="KW-0325">Glycoprotein</keyword>
<dbReference type="PANTHER" id="PTHR11923">
    <property type="entry name" value="SCAVENGER RECEPTOR CLASS B TYPE-1 SR-B1"/>
    <property type="match status" value="1"/>
</dbReference>
<dbReference type="PRINTS" id="PR01609">
    <property type="entry name" value="CD36FAMILY"/>
</dbReference>
<keyword evidence="4 7" id="KW-1133">Transmembrane helix</keyword>
<evidence type="ECO:0000256" key="5">
    <source>
        <dbReference type="ARBA" id="ARBA00023136"/>
    </source>
</evidence>
<evidence type="ECO:0000313" key="8">
    <source>
        <dbReference type="EMBL" id="MPC23785.1"/>
    </source>
</evidence>
<gene>
    <name evidence="8" type="primary">crq</name>
    <name evidence="8" type="ORF">E2C01_016850</name>
</gene>
<dbReference type="EMBL" id="VSRR010001252">
    <property type="protein sequence ID" value="MPC23785.1"/>
    <property type="molecule type" value="Genomic_DNA"/>
</dbReference>
<accession>A0A5B7DRC4</accession>
<sequence length="316" mass="35671">MEMVMMVEVENGLVATRRDTRPHQATPSQVRQPAMGYRGHDNHAFTIDGQVGASADWGHDKPRSPWTCCQVTLLVLASLSVVVGVAMLAGAYQAIFDAVLKGEMEVVEGSRAYEIWRLTPVPLFLKFYFFNITNPEEFASGQKAKLQEVGPYCYREYHEKQNISFHANNTVTFLQERWWVWDAEASGNHSIDDPIVNLNTIPISAAWSVRKSNVLLSGLNTFLNQVNEPLILTATAGEIIFEGYKRNNSLTYDGEFNMHTGHDTLDNLGKIDTWDKRNETDFFDPPCNEVTGSAGEIWPPNRQKDLIDFYSPDLCM</sequence>
<dbReference type="OrthoDB" id="514335at2759"/>
<dbReference type="Pfam" id="PF01130">
    <property type="entry name" value="CD36"/>
    <property type="match status" value="1"/>
</dbReference>
<keyword evidence="9" id="KW-1185">Reference proteome</keyword>
<evidence type="ECO:0000256" key="4">
    <source>
        <dbReference type="ARBA" id="ARBA00022989"/>
    </source>
</evidence>
<dbReference type="GO" id="GO:0005737">
    <property type="term" value="C:cytoplasm"/>
    <property type="evidence" value="ECO:0007669"/>
    <property type="project" value="TreeGrafter"/>
</dbReference>
<comment type="subcellular location">
    <subcellularLocation>
        <location evidence="1">Membrane</location>
    </subcellularLocation>
</comment>
<dbReference type="AlphaFoldDB" id="A0A5B7DRC4"/>